<proteinExistence type="predicted"/>
<name>A0A0E9T491_ANGAN</name>
<reference evidence="1" key="2">
    <citation type="journal article" date="2015" name="Fish Shellfish Immunol.">
        <title>Early steps in the European eel (Anguilla anguilla)-Vibrio vulnificus interaction in the gills: Role of the RtxA13 toxin.</title>
        <authorList>
            <person name="Callol A."/>
            <person name="Pajuelo D."/>
            <person name="Ebbesson L."/>
            <person name="Teles M."/>
            <person name="MacKenzie S."/>
            <person name="Amaro C."/>
        </authorList>
    </citation>
    <scope>NUCLEOTIDE SEQUENCE</scope>
</reference>
<evidence type="ECO:0000313" key="1">
    <source>
        <dbReference type="EMBL" id="JAH47790.1"/>
    </source>
</evidence>
<dbReference type="AlphaFoldDB" id="A0A0E9T491"/>
<organism evidence="1">
    <name type="scientific">Anguilla anguilla</name>
    <name type="common">European freshwater eel</name>
    <name type="synonym">Muraena anguilla</name>
    <dbReference type="NCBI Taxonomy" id="7936"/>
    <lineage>
        <taxon>Eukaryota</taxon>
        <taxon>Metazoa</taxon>
        <taxon>Chordata</taxon>
        <taxon>Craniata</taxon>
        <taxon>Vertebrata</taxon>
        <taxon>Euteleostomi</taxon>
        <taxon>Actinopterygii</taxon>
        <taxon>Neopterygii</taxon>
        <taxon>Teleostei</taxon>
        <taxon>Anguilliformes</taxon>
        <taxon>Anguillidae</taxon>
        <taxon>Anguilla</taxon>
    </lineage>
</organism>
<dbReference type="EMBL" id="GBXM01060787">
    <property type="protein sequence ID" value="JAH47790.1"/>
    <property type="molecule type" value="Transcribed_RNA"/>
</dbReference>
<reference evidence="1" key="1">
    <citation type="submission" date="2014-11" db="EMBL/GenBank/DDBJ databases">
        <authorList>
            <person name="Amaro Gonzalez C."/>
        </authorList>
    </citation>
    <scope>NUCLEOTIDE SEQUENCE</scope>
</reference>
<sequence length="20" mass="2159">MDIVASSETSQLFFVAKGQT</sequence>
<accession>A0A0E9T491</accession>
<protein>
    <submittedName>
        <fullName evidence="1">Uncharacterized protein</fullName>
    </submittedName>
</protein>